<dbReference type="PANTHER" id="PTHR44591">
    <property type="entry name" value="STRESS RESPONSE REGULATOR PROTEIN 1"/>
    <property type="match status" value="1"/>
</dbReference>
<evidence type="ECO:0000256" key="2">
    <source>
        <dbReference type="PROSITE-ProRule" id="PRU00169"/>
    </source>
</evidence>
<dbReference type="PROSITE" id="PS50110">
    <property type="entry name" value="RESPONSE_REGULATORY"/>
    <property type="match status" value="1"/>
</dbReference>
<dbReference type="PANTHER" id="PTHR44591:SF25">
    <property type="entry name" value="CHEMOTAXIS TWO-COMPONENT RESPONSE REGULATOR"/>
    <property type="match status" value="1"/>
</dbReference>
<dbReference type="RefSeq" id="WP_065065597.1">
    <property type="nucleotide sequence ID" value="NZ_CADFGN010000002.1"/>
</dbReference>
<dbReference type="OrthoDB" id="9801101at2"/>
<evidence type="ECO:0000313" key="7">
    <source>
        <dbReference type="Proteomes" id="UP000247515"/>
    </source>
</evidence>
<evidence type="ECO:0000256" key="1">
    <source>
        <dbReference type="ARBA" id="ARBA00022553"/>
    </source>
</evidence>
<dbReference type="Proteomes" id="UP000247515">
    <property type="component" value="Unassembled WGS sequence"/>
</dbReference>
<dbReference type="SUPFAM" id="SSF52172">
    <property type="entry name" value="CheY-like"/>
    <property type="match status" value="1"/>
</dbReference>
<proteinExistence type="predicted"/>
<feature type="modified residue" description="4-aspartylphosphate" evidence="2">
    <location>
        <position position="53"/>
    </location>
</feature>
<evidence type="ECO:0000313" key="4">
    <source>
        <dbReference type="EMBL" id="PXX15338.1"/>
    </source>
</evidence>
<dbReference type="InterPro" id="IPR011006">
    <property type="entry name" value="CheY-like_superfamily"/>
</dbReference>
<protein>
    <submittedName>
        <fullName evidence="4">Two-component system chemotaxis response regulator CheY</fullName>
    </submittedName>
    <submittedName>
        <fullName evidence="5">Two-component system, chemotaxis family, response regulator CheY</fullName>
    </submittedName>
</protein>
<reference evidence="5 6" key="1">
    <citation type="submission" date="2016-10" db="EMBL/GenBank/DDBJ databases">
        <authorList>
            <person name="Varghese N."/>
            <person name="Submissions S."/>
        </authorList>
    </citation>
    <scope>NUCLEOTIDE SEQUENCE [LARGE SCALE GENOMIC DNA]</scope>
    <source>
        <strain evidence="5 6">LMG 22274</strain>
    </source>
</reference>
<reference evidence="4 7" key="2">
    <citation type="submission" date="2018-05" db="EMBL/GenBank/DDBJ databases">
        <title>Genomic Encyclopedia of Type Strains, Phase IV (KMG-V): Genome sequencing to study the core and pangenomes of soil and plant-associated prokaryotes.</title>
        <authorList>
            <person name="Whitman W."/>
        </authorList>
    </citation>
    <scope>NUCLEOTIDE SEQUENCE [LARGE SCALE GENOMIC DNA]</scope>
    <source>
        <strain evidence="4 7">SIr-6563</strain>
    </source>
</reference>
<dbReference type="GeneID" id="61303649"/>
<keyword evidence="1 2" id="KW-0597">Phosphoprotein</keyword>
<sequence length="124" mass="13505">MIRNILAIDDSASMREILRAAFGSAGYEVTVANDGEDGLEHALAQRFDLVLTDLYMPRMGGLDLIKRLRDNPSYQETPILVLTTESDEGFKAAVREAGATGWIEKPVDPELLVDLASALGEPNT</sequence>
<organism evidence="5 6">
    <name type="scientific">Paraburkholderia tropica</name>
    <dbReference type="NCBI Taxonomy" id="92647"/>
    <lineage>
        <taxon>Bacteria</taxon>
        <taxon>Pseudomonadati</taxon>
        <taxon>Pseudomonadota</taxon>
        <taxon>Betaproteobacteria</taxon>
        <taxon>Burkholderiales</taxon>
        <taxon>Burkholderiaceae</taxon>
        <taxon>Paraburkholderia</taxon>
    </lineage>
</organism>
<dbReference type="Pfam" id="PF00072">
    <property type="entry name" value="Response_reg"/>
    <property type="match status" value="1"/>
</dbReference>
<dbReference type="InterPro" id="IPR050595">
    <property type="entry name" value="Bact_response_regulator"/>
</dbReference>
<dbReference type="EMBL" id="QJJV01000010">
    <property type="protein sequence ID" value="PXX15338.1"/>
    <property type="molecule type" value="Genomic_DNA"/>
</dbReference>
<evidence type="ECO:0000259" key="3">
    <source>
        <dbReference type="PROSITE" id="PS50110"/>
    </source>
</evidence>
<dbReference type="Proteomes" id="UP000183529">
    <property type="component" value="Unassembled WGS sequence"/>
</dbReference>
<name>A0A1A5WZV0_9BURK</name>
<dbReference type="InterPro" id="IPR001789">
    <property type="entry name" value="Sig_transdc_resp-reg_receiver"/>
</dbReference>
<comment type="caution">
    <text evidence="5">The sequence shown here is derived from an EMBL/GenBank/DDBJ whole genome shotgun (WGS) entry which is preliminary data.</text>
</comment>
<dbReference type="GO" id="GO:0000160">
    <property type="term" value="P:phosphorelay signal transduction system"/>
    <property type="evidence" value="ECO:0007669"/>
    <property type="project" value="InterPro"/>
</dbReference>
<dbReference type="AlphaFoldDB" id="A0A1A5WZV0"/>
<dbReference type="SMART" id="SM00448">
    <property type="entry name" value="REC"/>
    <property type="match status" value="1"/>
</dbReference>
<evidence type="ECO:0000313" key="5">
    <source>
        <dbReference type="EMBL" id="SEJ47847.1"/>
    </source>
</evidence>
<feature type="domain" description="Response regulatory" evidence="3">
    <location>
        <begin position="4"/>
        <end position="120"/>
    </location>
</feature>
<dbReference type="Gene3D" id="3.40.50.2300">
    <property type="match status" value="1"/>
</dbReference>
<evidence type="ECO:0000313" key="6">
    <source>
        <dbReference type="Proteomes" id="UP000183529"/>
    </source>
</evidence>
<gene>
    <name evidence="4" type="ORF">C7400_110130</name>
    <name evidence="5" type="ORF">SAMN05216550_105120</name>
</gene>
<keyword evidence="7" id="KW-1185">Reference proteome</keyword>
<dbReference type="EMBL" id="FNZM01000005">
    <property type="protein sequence ID" value="SEJ47847.1"/>
    <property type="molecule type" value="Genomic_DNA"/>
</dbReference>
<accession>A0A1A5WZV0</accession>